<sequence>MLSPALPVARPDFYLAPGAATPEVDFRFHSGRLLLRGVSCPEDAAVFYDRLFRPLTPYLANLDHGEVALTLALTRLDADSANQLLTLADLLNNAQAKGSRVHCHVFHDEDDARLQAFHRVLAHEFPGLLAAPLAQVA</sequence>
<keyword evidence="3" id="KW-1185">Reference proteome</keyword>
<feature type="domain" description="SiaC family regulatory phosphoprotein" evidence="1">
    <location>
        <begin position="19"/>
        <end position="125"/>
    </location>
</feature>
<reference evidence="3" key="1">
    <citation type="submission" date="2017-04" db="EMBL/GenBank/DDBJ databases">
        <authorList>
            <person name="Varghese N."/>
            <person name="Submissions S."/>
        </authorList>
    </citation>
    <scope>NUCLEOTIDE SEQUENCE [LARGE SCALE GENOMIC DNA]</scope>
    <source>
        <strain evidence="3">DSM 22618</strain>
    </source>
</reference>
<dbReference type="Pfam" id="PF09345">
    <property type="entry name" value="SiaC"/>
    <property type="match status" value="1"/>
</dbReference>
<dbReference type="AlphaFoldDB" id="A0A1Y6B6F2"/>
<evidence type="ECO:0000313" key="3">
    <source>
        <dbReference type="Proteomes" id="UP000192920"/>
    </source>
</evidence>
<name>A0A1Y6B6F2_9NEIS</name>
<evidence type="ECO:0000313" key="2">
    <source>
        <dbReference type="EMBL" id="SME92679.1"/>
    </source>
</evidence>
<dbReference type="Proteomes" id="UP000192920">
    <property type="component" value="Unassembled WGS sequence"/>
</dbReference>
<proteinExistence type="predicted"/>
<accession>A0A1Y6B6F2</accession>
<organism evidence="2 3">
    <name type="scientific">Pseudogulbenkiania subflava DSM 22618</name>
    <dbReference type="NCBI Taxonomy" id="1123014"/>
    <lineage>
        <taxon>Bacteria</taxon>
        <taxon>Pseudomonadati</taxon>
        <taxon>Pseudomonadota</taxon>
        <taxon>Betaproteobacteria</taxon>
        <taxon>Neisseriales</taxon>
        <taxon>Chromobacteriaceae</taxon>
        <taxon>Pseudogulbenkiania</taxon>
    </lineage>
</organism>
<dbReference type="RefSeq" id="WP_085274497.1">
    <property type="nucleotide sequence ID" value="NZ_FXAG01000001.1"/>
</dbReference>
<dbReference type="STRING" id="1123014.SAMN02745746_00097"/>
<gene>
    <name evidence="2" type="ORF">SAMN02745746_00097</name>
</gene>
<dbReference type="EMBL" id="FXAG01000001">
    <property type="protein sequence ID" value="SME92679.1"/>
    <property type="molecule type" value="Genomic_DNA"/>
</dbReference>
<evidence type="ECO:0000259" key="1">
    <source>
        <dbReference type="Pfam" id="PF09345"/>
    </source>
</evidence>
<dbReference type="InterPro" id="IPR018530">
    <property type="entry name" value="SiaC"/>
</dbReference>
<protein>
    <recommendedName>
        <fullName evidence="1">SiaC family regulatory phosphoprotein domain-containing protein</fullName>
    </recommendedName>
</protein>